<reference evidence="2 3" key="1">
    <citation type="submission" date="2017-12" db="EMBL/GenBank/DDBJ databases">
        <title>Phylogenetic diversity of female urinary microbiome.</title>
        <authorList>
            <person name="Thomas-White K."/>
            <person name="Wolfe A.J."/>
        </authorList>
    </citation>
    <scope>NUCLEOTIDE SEQUENCE [LARGE SCALE GENOMIC DNA]</scope>
    <source>
        <strain evidence="2 3">UMB0119</strain>
    </source>
</reference>
<dbReference type="PANTHER" id="PTHR43586:SF4">
    <property type="entry name" value="ISOPENICILLIN N EPIMERASE"/>
    <property type="match status" value="1"/>
</dbReference>
<dbReference type="RefSeq" id="WP_101540763.1">
    <property type="nucleotide sequence ID" value="NZ_JAPJPW010000044.1"/>
</dbReference>
<evidence type="ECO:0000313" key="2">
    <source>
        <dbReference type="EMBL" id="PKZ15230.1"/>
    </source>
</evidence>
<evidence type="ECO:0000259" key="1">
    <source>
        <dbReference type="Pfam" id="PF00266"/>
    </source>
</evidence>
<proteinExistence type="predicted"/>
<comment type="caution">
    <text evidence="2">The sequence shown here is derived from an EMBL/GenBank/DDBJ whole genome shotgun (WGS) entry which is preliminary data.</text>
</comment>
<gene>
    <name evidence="2" type="ORF">CYJ34_08035</name>
</gene>
<dbReference type="Pfam" id="PF00266">
    <property type="entry name" value="Aminotran_5"/>
    <property type="match status" value="1"/>
</dbReference>
<accession>A0A2I1M519</accession>
<dbReference type="EMBL" id="PKGS01000007">
    <property type="protein sequence ID" value="PKZ15230.1"/>
    <property type="molecule type" value="Genomic_DNA"/>
</dbReference>
<dbReference type="InterPro" id="IPR015424">
    <property type="entry name" value="PyrdxlP-dep_Trfase"/>
</dbReference>
<dbReference type="SUPFAM" id="SSF53383">
    <property type="entry name" value="PLP-dependent transferases"/>
    <property type="match status" value="1"/>
</dbReference>
<name>A0A2I1M519_9FIRM</name>
<feature type="domain" description="Aminotransferase class V" evidence="1">
    <location>
        <begin position="1"/>
        <end position="365"/>
    </location>
</feature>
<protein>
    <submittedName>
        <fullName evidence="2">Cysteine desulfurase</fullName>
    </submittedName>
</protein>
<evidence type="ECO:0000313" key="3">
    <source>
        <dbReference type="Proteomes" id="UP000234335"/>
    </source>
</evidence>
<dbReference type="GO" id="GO:0003824">
    <property type="term" value="F:catalytic activity"/>
    <property type="evidence" value="ECO:0007669"/>
    <property type="project" value="UniProtKB-ARBA"/>
</dbReference>
<organism evidence="2 3">
    <name type="scientific">Anaerococcus octavius</name>
    <dbReference type="NCBI Taxonomy" id="54007"/>
    <lineage>
        <taxon>Bacteria</taxon>
        <taxon>Bacillati</taxon>
        <taxon>Bacillota</taxon>
        <taxon>Tissierellia</taxon>
        <taxon>Tissierellales</taxon>
        <taxon>Peptoniphilaceae</taxon>
        <taxon>Anaerococcus</taxon>
    </lineage>
</organism>
<dbReference type="InterPro" id="IPR015421">
    <property type="entry name" value="PyrdxlP-dep_Trfase_major"/>
</dbReference>
<sequence>MYFDNSATTLHKPAALKEKYVELLDSEKYGNPSRSGHALSQNSMMGIFRTKMDLAKIFHIADPSDIALTENASFGLNMVIKSLIRENDHVITTTTEHNSVLRPLYQSGADLDFLDFDEDYKVEFDKLPELIKENTKFIVTNHASNLLGNVNDLDKIHQLAQKYKLIMIIDMAQTAGCVDVDLSRYSNSIFVFTGHKSLYGPSGTGGIIKVGDFDFSNVFAGGSGINSFDKCHPKDFPAIFEVGTSNFLSQIAMDASLKFLLDTGIDNINEKIKNLTKRFYNGIKDIKAVKFYSKKPEGDFTGIVSFNLSDMDSAELSLILDEKYNIQTRPGAHCAPLIHKHFGTEDQGIVRFSFSYFNSEEEIDAAIGAVKEIAENYMNK</sequence>
<dbReference type="Gene3D" id="3.40.640.10">
    <property type="entry name" value="Type I PLP-dependent aspartate aminotransferase-like (Major domain)"/>
    <property type="match status" value="1"/>
</dbReference>
<keyword evidence="3" id="KW-1185">Reference proteome</keyword>
<dbReference type="PANTHER" id="PTHR43586">
    <property type="entry name" value="CYSTEINE DESULFURASE"/>
    <property type="match status" value="1"/>
</dbReference>
<dbReference type="InterPro" id="IPR015422">
    <property type="entry name" value="PyrdxlP-dep_Trfase_small"/>
</dbReference>
<dbReference type="InterPro" id="IPR000192">
    <property type="entry name" value="Aminotrans_V_dom"/>
</dbReference>
<dbReference type="AlphaFoldDB" id="A0A2I1M519"/>
<dbReference type="Proteomes" id="UP000234335">
    <property type="component" value="Unassembled WGS sequence"/>
</dbReference>
<dbReference type="Gene3D" id="3.90.1150.10">
    <property type="entry name" value="Aspartate Aminotransferase, domain 1"/>
    <property type="match status" value="1"/>
</dbReference>